<dbReference type="InterPro" id="IPR027417">
    <property type="entry name" value="P-loop_NTPase"/>
</dbReference>
<comment type="caution">
    <text evidence="1">The sequence shown here is derived from an EMBL/GenBank/DDBJ whole genome shotgun (WGS) entry which is preliminary data.</text>
</comment>
<dbReference type="AlphaFoldDB" id="A0A7C2TKK6"/>
<evidence type="ECO:0008006" key="2">
    <source>
        <dbReference type="Google" id="ProtNLM"/>
    </source>
</evidence>
<dbReference type="Gene3D" id="3.40.50.300">
    <property type="entry name" value="P-loop containing nucleotide triphosphate hydrolases"/>
    <property type="match status" value="1"/>
</dbReference>
<dbReference type="SUPFAM" id="SSF52540">
    <property type="entry name" value="P-loop containing nucleoside triphosphate hydrolases"/>
    <property type="match status" value="1"/>
</dbReference>
<name>A0A7C2TKK6_9BACT</name>
<protein>
    <recommendedName>
        <fullName evidence="2">Cobyrinic acid ac-diamide synthase</fullName>
    </recommendedName>
</protein>
<organism evidence="1">
    <name type="scientific">Desulfurivibrio alkaliphilus</name>
    <dbReference type="NCBI Taxonomy" id="427923"/>
    <lineage>
        <taxon>Bacteria</taxon>
        <taxon>Pseudomonadati</taxon>
        <taxon>Thermodesulfobacteriota</taxon>
        <taxon>Desulfobulbia</taxon>
        <taxon>Desulfobulbales</taxon>
        <taxon>Desulfobulbaceae</taxon>
        <taxon>Desulfurivibrio</taxon>
    </lineage>
</organism>
<proteinExistence type="predicted"/>
<dbReference type="EMBL" id="DSDS01000092">
    <property type="protein sequence ID" value="HET97841.1"/>
    <property type="molecule type" value="Genomic_DNA"/>
</dbReference>
<reference evidence="1" key="1">
    <citation type="journal article" date="2020" name="mSystems">
        <title>Genome- and Community-Level Interaction Insights into Carbon Utilization and Element Cycling Functions of Hydrothermarchaeota in Hydrothermal Sediment.</title>
        <authorList>
            <person name="Zhou Z."/>
            <person name="Liu Y."/>
            <person name="Xu W."/>
            <person name="Pan J."/>
            <person name="Luo Z.H."/>
            <person name="Li M."/>
        </authorList>
    </citation>
    <scope>NUCLEOTIDE SEQUENCE [LARGE SCALE GENOMIC DNA]</scope>
    <source>
        <strain evidence="1">SpSt-1224</strain>
    </source>
</reference>
<dbReference type="Proteomes" id="UP000885986">
    <property type="component" value="Unassembled WGS sequence"/>
</dbReference>
<evidence type="ECO:0000313" key="1">
    <source>
        <dbReference type="EMBL" id="HET97841.1"/>
    </source>
</evidence>
<dbReference type="PANTHER" id="PTHR43063">
    <property type="entry name" value="4FE-4S CLUSTER CONTAINING PARA FAMILY ATPASE PROTEIN"/>
    <property type="match status" value="1"/>
</dbReference>
<sequence>MGVVEQGHSGKIAFAHGRLRVGEAMAVPLIQAVREQAAEDGLVLIDAPPGTSCPFLAAVKGIDYVFLVTEATPFGLHDLQLAVAVLRQLALPFGVVINRSDLGDRRTALWCRSEGITIHLQIPFDHKIAADYAAGHGLIDSRPELEPVFAALLQEVSR</sequence>
<accession>A0A7C2TKK6</accession>
<gene>
    <name evidence="1" type="ORF">ENN98_03975</name>
</gene>
<dbReference type="PANTHER" id="PTHR43063:SF1">
    <property type="entry name" value="4FE-4S CLUSTER CONTAINING PARA FAMILY ATPASE PROTEIN"/>
    <property type="match status" value="1"/>
</dbReference>